<dbReference type="EMBL" id="JAJNDB010000004">
    <property type="protein sequence ID" value="MCD2195589.1"/>
    <property type="molecule type" value="Genomic_DNA"/>
</dbReference>
<dbReference type="Gene3D" id="3.90.79.10">
    <property type="entry name" value="Nucleoside Triphosphate Pyrophosphohydrolase"/>
    <property type="match status" value="1"/>
</dbReference>
<evidence type="ECO:0000313" key="5">
    <source>
        <dbReference type="EMBL" id="MCD2195589.1"/>
    </source>
</evidence>
<dbReference type="PANTHER" id="PTHR11839">
    <property type="entry name" value="UDP/ADP-SUGAR PYROPHOSPHATASE"/>
    <property type="match status" value="1"/>
</dbReference>
<feature type="compositionally biased region" description="Low complexity" evidence="3">
    <location>
        <begin position="7"/>
        <end position="22"/>
    </location>
</feature>
<dbReference type="InterPro" id="IPR020084">
    <property type="entry name" value="NUDIX_hydrolase_CS"/>
</dbReference>
<keyword evidence="2" id="KW-0378">Hydrolase</keyword>
<evidence type="ECO:0000256" key="1">
    <source>
        <dbReference type="ARBA" id="ARBA00001946"/>
    </source>
</evidence>
<reference evidence="5 6" key="1">
    <citation type="submission" date="2021-11" db="EMBL/GenBank/DDBJ databases">
        <title>Draft genome sequence of Actinomycetospora sp. SF1 isolated from the rhizosphere soil.</title>
        <authorList>
            <person name="Duangmal K."/>
            <person name="Chantavorakit T."/>
        </authorList>
    </citation>
    <scope>NUCLEOTIDE SEQUENCE [LARGE SCALE GENOMIC DNA]</scope>
    <source>
        <strain evidence="5 6">TBRC 5722</strain>
    </source>
</reference>
<dbReference type="PANTHER" id="PTHR11839:SF18">
    <property type="entry name" value="NUDIX HYDROLASE DOMAIN-CONTAINING PROTEIN"/>
    <property type="match status" value="1"/>
</dbReference>
<dbReference type="Pfam" id="PF00293">
    <property type="entry name" value="NUDIX"/>
    <property type="match status" value="1"/>
</dbReference>
<comment type="cofactor">
    <cofactor evidence="1">
        <name>Mg(2+)</name>
        <dbReference type="ChEBI" id="CHEBI:18420"/>
    </cofactor>
</comment>
<dbReference type="SUPFAM" id="SSF55811">
    <property type="entry name" value="Nudix"/>
    <property type="match status" value="1"/>
</dbReference>
<name>A0ABS8PBQ9_9PSEU</name>
<feature type="domain" description="Nudix hydrolase" evidence="4">
    <location>
        <begin position="52"/>
        <end position="183"/>
    </location>
</feature>
<feature type="region of interest" description="Disordered" evidence="3">
    <location>
        <begin position="1"/>
        <end position="26"/>
    </location>
</feature>
<comment type="caution">
    <text evidence="5">The sequence shown here is derived from an EMBL/GenBank/DDBJ whole genome shotgun (WGS) entry which is preliminary data.</text>
</comment>
<evidence type="ECO:0000256" key="2">
    <source>
        <dbReference type="ARBA" id="ARBA00022801"/>
    </source>
</evidence>
<dbReference type="RefSeq" id="WP_230736819.1">
    <property type="nucleotide sequence ID" value="NZ_JAJNDB010000004.1"/>
</dbReference>
<keyword evidence="6" id="KW-1185">Reference proteome</keyword>
<organism evidence="5 6">
    <name type="scientific">Actinomycetospora endophytica</name>
    <dbReference type="NCBI Taxonomy" id="2291215"/>
    <lineage>
        <taxon>Bacteria</taxon>
        <taxon>Bacillati</taxon>
        <taxon>Actinomycetota</taxon>
        <taxon>Actinomycetes</taxon>
        <taxon>Pseudonocardiales</taxon>
        <taxon>Pseudonocardiaceae</taxon>
        <taxon>Actinomycetospora</taxon>
    </lineage>
</organism>
<accession>A0ABS8PBQ9</accession>
<dbReference type="PROSITE" id="PS00893">
    <property type="entry name" value="NUDIX_BOX"/>
    <property type="match status" value="1"/>
</dbReference>
<dbReference type="PROSITE" id="PS51462">
    <property type="entry name" value="NUDIX"/>
    <property type="match status" value="1"/>
</dbReference>
<proteinExistence type="predicted"/>
<dbReference type="CDD" id="cd03424">
    <property type="entry name" value="NUDIX_ADPRase_Nudt5_UGPPase_Nudt14"/>
    <property type="match status" value="1"/>
</dbReference>
<dbReference type="Proteomes" id="UP001199469">
    <property type="component" value="Unassembled WGS sequence"/>
</dbReference>
<sequence>MTDVTPADSWTTHAASTAWAASGPADDAGVRVEVHDVTAPEGDRFDYPVVHLPRVAVALVVRNGESGEEVLMLRTYRYPVNRYGWELPGGGVDDGEEAWMAAAREAAEETGWRPRGHRRPLIEFEPLPGGVSTTVHVHLWRDAEPTGEPLDRHEPGRARWVPVSDVVRLAGAGELLGAGTLVGLLQYVAESTTSRQ</sequence>
<evidence type="ECO:0000259" key="4">
    <source>
        <dbReference type="PROSITE" id="PS51462"/>
    </source>
</evidence>
<dbReference type="InterPro" id="IPR000086">
    <property type="entry name" value="NUDIX_hydrolase_dom"/>
</dbReference>
<protein>
    <submittedName>
        <fullName evidence="5">NUDIX domain-containing protein</fullName>
    </submittedName>
</protein>
<evidence type="ECO:0000313" key="6">
    <source>
        <dbReference type="Proteomes" id="UP001199469"/>
    </source>
</evidence>
<gene>
    <name evidence="5" type="ORF">LQ327_19655</name>
</gene>
<dbReference type="InterPro" id="IPR015797">
    <property type="entry name" value="NUDIX_hydrolase-like_dom_sf"/>
</dbReference>
<evidence type="ECO:0000256" key="3">
    <source>
        <dbReference type="SAM" id="MobiDB-lite"/>
    </source>
</evidence>